<dbReference type="RefSeq" id="WP_245295988.1">
    <property type="nucleotide sequence ID" value="NZ_JBEPNV010000001.1"/>
</dbReference>
<gene>
    <name evidence="2" type="ORF">ABIC20_003237</name>
</gene>
<reference evidence="2 3" key="1">
    <citation type="submission" date="2024-06" db="EMBL/GenBank/DDBJ databases">
        <title>Genomics of switchgrass bacterial isolates.</title>
        <authorList>
            <person name="Shade A."/>
        </authorList>
    </citation>
    <scope>NUCLEOTIDE SEQUENCE [LARGE SCALE GENOMIC DNA]</scope>
    <source>
        <strain evidence="2 3">PvP084</strain>
    </source>
</reference>
<name>A0ABV2NHE8_9HYPH</name>
<dbReference type="EMBL" id="JBEPNW010000002">
    <property type="protein sequence ID" value="MET3865928.1"/>
    <property type="molecule type" value="Genomic_DNA"/>
</dbReference>
<feature type="region of interest" description="Disordered" evidence="1">
    <location>
        <begin position="65"/>
        <end position="101"/>
    </location>
</feature>
<protein>
    <submittedName>
        <fullName evidence="2">Uncharacterized protein</fullName>
    </submittedName>
</protein>
<proteinExistence type="predicted"/>
<accession>A0ABV2NHE8</accession>
<sequence>MPLSMTATVTPRPVKPRAYAVAALIAPKPQPRLYSGVSNCAAVRGTPKASNVEGERAGTVCAATGPSASASVASELPTSNPRRTAPRRRVPPPAPVLGSQDPVVFSTSLYF</sequence>
<evidence type="ECO:0000313" key="3">
    <source>
        <dbReference type="Proteomes" id="UP001549119"/>
    </source>
</evidence>
<dbReference type="Proteomes" id="UP001549119">
    <property type="component" value="Unassembled WGS sequence"/>
</dbReference>
<organism evidence="2 3">
    <name type="scientific">Methylobacterium radiotolerans</name>
    <dbReference type="NCBI Taxonomy" id="31998"/>
    <lineage>
        <taxon>Bacteria</taxon>
        <taxon>Pseudomonadati</taxon>
        <taxon>Pseudomonadota</taxon>
        <taxon>Alphaproteobacteria</taxon>
        <taxon>Hyphomicrobiales</taxon>
        <taxon>Methylobacteriaceae</taxon>
        <taxon>Methylobacterium</taxon>
    </lineage>
</organism>
<evidence type="ECO:0000256" key="1">
    <source>
        <dbReference type="SAM" id="MobiDB-lite"/>
    </source>
</evidence>
<keyword evidence="3" id="KW-1185">Reference proteome</keyword>
<evidence type="ECO:0000313" key="2">
    <source>
        <dbReference type="EMBL" id="MET3865928.1"/>
    </source>
</evidence>
<comment type="caution">
    <text evidence="2">The sequence shown here is derived from an EMBL/GenBank/DDBJ whole genome shotgun (WGS) entry which is preliminary data.</text>
</comment>
<feature type="compositionally biased region" description="Polar residues" evidence="1">
    <location>
        <begin position="66"/>
        <end position="80"/>
    </location>
</feature>